<feature type="active site" evidence="9">
    <location>
        <position position="130"/>
    </location>
</feature>
<gene>
    <name evidence="9 12" type="primary">lspA</name>
    <name evidence="12" type="ORF">K9D25_23650</name>
</gene>
<evidence type="ECO:0000256" key="1">
    <source>
        <dbReference type="ARBA" id="ARBA00006139"/>
    </source>
</evidence>
<dbReference type="NCBIfam" id="TIGR00077">
    <property type="entry name" value="lspA"/>
    <property type="match status" value="1"/>
</dbReference>
<keyword evidence="6 9" id="KW-0378">Hydrolase</keyword>
<feature type="active site" evidence="9">
    <location>
        <position position="112"/>
    </location>
</feature>
<keyword evidence="4 9" id="KW-0812">Transmembrane</keyword>
<keyword evidence="3 9" id="KW-0645">Protease</keyword>
<dbReference type="HAMAP" id="MF_00161">
    <property type="entry name" value="LspA"/>
    <property type="match status" value="1"/>
</dbReference>
<dbReference type="EMBL" id="CP083242">
    <property type="protein sequence ID" value="UOK73837.1"/>
    <property type="molecule type" value="Genomic_DNA"/>
</dbReference>
<dbReference type="Proteomes" id="UP000831684">
    <property type="component" value="Plasmid pC"/>
</dbReference>
<evidence type="ECO:0000256" key="7">
    <source>
        <dbReference type="ARBA" id="ARBA00022989"/>
    </source>
</evidence>
<evidence type="ECO:0000256" key="10">
    <source>
        <dbReference type="RuleBase" id="RU000594"/>
    </source>
</evidence>
<keyword evidence="2 9" id="KW-1003">Cell membrane</keyword>
<comment type="subcellular location">
    <subcellularLocation>
        <location evidence="9">Cell membrane</location>
        <topology evidence="9">Multi-pass membrane protein</topology>
    </subcellularLocation>
</comment>
<keyword evidence="7 9" id="KW-1133">Transmembrane helix</keyword>
<evidence type="ECO:0000256" key="8">
    <source>
        <dbReference type="ARBA" id="ARBA00023136"/>
    </source>
</evidence>
<dbReference type="PANTHER" id="PTHR33695:SF1">
    <property type="entry name" value="LIPOPROTEIN SIGNAL PEPTIDASE"/>
    <property type="match status" value="1"/>
</dbReference>
<comment type="catalytic activity">
    <reaction evidence="9 10">
        <text>Release of signal peptides from bacterial membrane prolipoproteins. Hydrolyzes -Xaa-Yaa-Zaa-|-(S,diacylglyceryl)Cys-, in which Xaa is hydrophobic (preferably Leu), and Yaa (Ala or Ser) and Zaa (Gly or Ala) have small, neutral side chains.</text>
        <dbReference type="EC" id="3.4.23.36"/>
    </reaction>
</comment>
<comment type="pathway">
    <text evidence="9">Protein modification; lipoprotein biosynthesis (signal peptide cleavage).</text>
</comment>
<evidence type="ECO:0000256" key="9">
    <source>
        <dbReference type="HAMAP-Rule" id="MF_00161"/>
    </source>
</evidence>
<accession>A0A9E7D6R2</accession>
<proteinExistence type="inferred from homology"/>
<dbReference type="GO" id="GO:0005886">
    <property type="term" value="C:plasma membrane"/>
    <property type="evidence" value="ECO:0007669"/>
    <property type="project" value="UniProtKB-SubCell"/>
</dbReference>
<comment type="caution">
    <text evidence="9">Lacks conserved residue(s) required for the propagation of feature annotation.</text>
</comment>
<keyword evidence="5 9" id="KW-0064">Aspartyl protease</keyword>
<keyword evidence="8 9" id="KW-0472">Membrane</keyword>
<dbReference type="PRINTS" id="PR00781">
    <property type="entry name" value="LIPOSIGPTASE"/>
</dbReference>
<evidence type="ECO:0000313" key="13">
    <source>
        <dbReference type="Proteomes" id="UP000831684"/>
    </source>
</evidence>
<dbReference type="AlphaFoldDB" id="A0A9E7D6R2"/>
<dbReference type="EC" id="3.4.23.36" evidence="9"/>
<evidence type="ECO:0000313" key="12">
    <source>
        <dbReference type="EMBL" id="UOK73837.1"/>
    </source>
</evidence>
<dbReference type="GO" id="GO:0006508">
    <property type="term" value="P:proteolysis"/>
    <property type="evidence" value="ECO:0007669"/>
    <property type="project" value="UniProtKB-KW"/>
</dbReference>
<geneLocation type="plasmid" evidence="12 13">
    <name>pC</name>
</geneLocation>
<dbReference type="PANTHER" id="PTHR33695">
    <property type="entry name" value="LIPOPROTEIN SIGNAL PEPTIDASE"/>
    <property type="match status" value="1"/>
</dbReference>
<keyword evidence="12" id="KW-0614">Plasmid</keyword>
<evidence type="ECO:0000256" key="5">
    <source>
        <dbReference type="ARBA" id="ARBA00022750"/>
    </source>
</evidence>
<sequence length="162" mass="17673">MLKLGLPIMFLAFAADQASKWVILNHVMAPPQVIPVTGFFNLVLGRNTGVSFGLFGDAPPWMLIAFTLAIVTGLLVWMKRADDRLTAVSLGLIVGGALGNLVDRLQHGAVTDFLDFYLGAYHWPAFNLADVAIVSGVGLLLLESVWPRDEMRVRKADPKSVR</sequence>
<evidence type="ECO:0000256" key="11">
    <source>
        <dbReference type="RuleBase" id="RU004181"/>
    </source>
</evidence>
<feature type="transmembrane region" description="Helical" evidence="9">
    <location>
        <begin position="61"/>
        <end position="78"/>
    </location>
</feature>
<feature type="transmembrane region" description="Helical" evidence="9">
    <location>
        <begin position="122"/>
        <end position="142"/>
    </location>
</feature>
<feature type="transmembrane region" description="Helical" evidence="9">
    <location>
        <begin position="85"/>
        <end position="102"/>
    </location>
</feature>
<dbReference type="PROSITE" id="PS00855">
    <property type="entry name" value="SPASE_II"/>
    <property type="match status" value="1"/>
</dbReference>
<evidence type="ECO:0000256" key="2">
    <source>
        <dbReference type="ARBA" id="ARBA00022475"/>
    </source>
</evidence>
<dbReference type="RefSeq" id="WP_244451427.1">
    <property type="nucleotide sequence ID" value="NZ_CP083242.1"/>
</dbReference>
<evidence type="ECO:0000256" key="4">
    <source>
        <dbReference type="ARBA" id="ARBA00022692"/>
    </source>
</evidence>
<dbReference type="KEGG" id="apol:K9D25_23650"/>
<comment type="function">
    <text evidence="9 10">This protein specifically catalyzes the removal of signal peptides from prolipoproteins.</text>
</comment>
<dbReference type="GO" id="GO:0004190">
    <property type="term" value="F:aspartic-type endopeptidase activity"/>
    <property type="evidence" value="ECO:0007669"/>
    <property type="project" value="UniProtKB-UniRule"/>
</dbReference>
<reference evidence="12" key="1">
    <citation type="submission" date="2021-09" db="EMBL/GenBank/DDBJ databases">
        <title>Network and meta-omics reveal the key degrader and cooperation patterns in an efficient 1,4-dioxane-degrading microbial community.</title>
        <authorList>
            <person name="Dai C."/>
        </authorList>
    </citation>
    <scope>NUCLEOTIDE SEQUENCE</scope>
    <source>
        <strain evidence="12">ZM13</strain>
        <plasmid evidence="12">pC</plasmid>
    </source>
</reference>
<organism evidence="12 13">
    <name type="scientific">Ancylobacter polymorphus</name>
    <dbReference type="NCBI Taxonomy" id="223390"/>
    <lineage>
        <taxon>Bacteria</taxon>
        <taxon>Pseudomonadati</taxon>
        <taxon>Pseudomonadota</taxon>
        <taxon>Alphaproteobacteria</taxon>
        <taxon>Hyphomicrobiales</taxon>
        <taxon>Xanthobacteraceae</taxon>
        <taxon>Ancylobacter</taxon>
    </lineage>
</organism>
<evidence type="ECO:0000256" key="3">
    <source>
        <dbReference type="ARBA" id="ARBA00022670"/>
    </source>
</evidence>
<dbReference type="Pfam" id="PF01252">
    <property type="entry name" value="Peptidase_A8"/>
    <property type="match status" value="1"/>
</dbReference>
<dbReference type="InterPro" id="IPR001872">
    <property type="entry name" value="Peptidase_A8"/>
</dbReference>
<comment type="similarity">
    <text evidence="1 9 11">Belongs to the peptidase A8 family.</text>
</comment>
<protein>
    <recommendedName>
        <fullName evidence="9">Lipoprotein signal peptidase</fullName>
        <ecNumber evidence="9">3.4.23.36</ecNumber>
    </recommendedName>
    <alternativeName>
        <fullName evidence="9">Prolipoprotein signal peptidase</fullName>
    </alternativeName>
    <alternativeName>
        <fullName evidence="9">Signal peptidase II</fullName>
        <shortName evidence="9">SPase II</shortName>
    </alternativeName>
</protein>
<evidence type="ECO:0000256" key="6">
    <source>
        <dbReference type="ARBA" id="ARBA00022801"/>
    </source>
</evidence>
<name>A0A9E7D6R2_9HYPH</name>